<reference evidence="2 3" key="1">
    <citation type="submission" date="2021-06" db="EMBL/GenBank/DDBJ databases">
        <title>50 bacteria genomes isolated from Dapeng, Shenzhen, China.</title>
        <authorList>
            <person name="Zheng W."/>
            <person name="Yu S."/>
            <person name="Huang Y."/>
        </authorList>
    </citation>
    <scope>NUCLEOTIDE SEQUENCE [LARGE SCALE GENOMIC DNA]</scope>
    <source>
        <strain evidence="2 3">DP1N14-2</strain>
    </source>
</reference>
<evidence type="ECO:0000256" key="1">
    <source>
        <dbReference type="SAM" id="SignalP"/>
    </source>
</evidence>
<name>A0ABS7NLW9_9RHOB</name>
<dbReference type="Proteomes" id="UP000766629">
    <property type="component" value="Unassembled WGS sequence"/>
</dbReference>
<gene>
    <name evidence="2" type="ORF">KUV26_22380</name>
</gene>
<dbReference type="EMBL" id="JAHVJA010000020">
    <property type="protein sequence ID" value="MBY6142185.1"/>
    <property type="molecule type" value="Genomic_DNA"/>
</dbReference>
<dbReference type="RefSeq" id="WP_222510101.1">
    <property type="nucleotide sequence ID" value="NZ_JAHVJA010000020.1"/>
</dbReference>
<evidence type="ECO:0000313" key="3">
    <source>
        <dbReference type="Proteomes" id="UP000766629"/>
    </source>
</evidence>
<proteinExistence type="predicted"/>
<keyword evidence="3" id="KW-1185">Reference proteome</keyword>
<organism evidence="2 3">
    <name type="scientific">Leisingera daeponensis</name>
    <dbReference type="NCBI Taxonomy" id="405746"/>
    <lineage>
        <taxon>Bacteria</taxon>
        <taxon>Pseudomonadati</taxon>
        <taxon>Pseudomonadota</taxon>
        <taxon>Alphaproteobacteria</taxon>
        <taxon>Rhodobacterales</taxon>
        <taxon>Roseobacteraceae</taxon>
        <taxon>Leisingera</taxon>
    </lineage>
</organism>
<evidence type="ECO:0000313" key="2">
    <source>
        <dbReference type="EMBL" id="MBY6142185.1"/>
    </source>
</evidence>
<dbReference type="Gene3D" id="2.60.120.380">
    <property type="match status" value="1"/>
</dbReference>
<sequence length="158" mass="16880">MLQSETCFLTNSLSALLSVGIICAASFTAVRAQESADINFLREATETTINGTIAGHEYFDYVLKARAGQKMQATLRVTGTNGLGSAFFNILPAGKDFGGLYTGTADDDTSAEVTFPTSGKWAIRVYLAGNDKDTGKRVGYSIDVEMLGSGPIDFRWVA</sequence>
<feature type="chain" id="PRO_5045246970" description="YtkA-like domain-containing protein" evidence="1">
    <location>
        <begin position="33"/>
        <end position="158"/>
    </location>
</feature>
<evidence type="ECO:0008006" key="4">
    <source>
        <dbReference type="Google" id="ProtNLM"/>
    </source>
</evidence>
<protein>
    <recommendedName>
        <fullName evidence="4">YtkA-like domain-containing protein</fullName>
    </recommendedName>
</protein>
<accession>A0ABS7NLW9</accession>
<feature type="signal peptide" evidence="1">
    <location>
        <begin position="1"/>
        <end position="32"/>
    </location>
</feature>
<comment type="caution">
    <text evidence="2">The sequence shown here is derived from an EMBL/GenBank/DDBJ whole genome shotgun (WGS) entry which is preliminary data.</text>
</comment>
<keyword evidence="1" id="KW-0732">Signal</keyword>